<keyword evidence="2" id="KW-0472">Membrane</keyword>
<proteinExistence type="predicted"/>
<evidence type="ECO:0000313" key="3">
    <source>
        <dbReference type="EMBL" id="ADD95909.1"/>
    </source>
</evidence>
<feature type="transmembrane region" description="Helical" evidence="2">
    <location>
        <begin position="217"/>
        <end position="233"/>
    </location>
</feature>
<feature type="transmembrane region" description="Helical" evidence="2">
    <location>
        <begin position="313"/>
        <end position="338"/>
    </location>
</feature>
<feature type="transmembrane region" description="Helical" evidence="2">
    <location>
        <begin position="100"/>
        <end position="120"/>
    </location>
</feature>
<feature type="transmembrane region" description="Helical" evidence="2">
    <location>
        <begin position="165"/>
        <end position="186"/>
    </location>
</feature>
<accession>D6PJK8</accession>
<feature type="region of interest" description="Disordered" evidence="1">
    <location>
        <begin position="39"/>
        <end position="60"/>
    </location>
</feature>
<feature type="transmembrane region" description="Helical" evidence="2">
    <location>
        <begin position="275"/>
        <end position="292"/>
    </location>
</feature>
<reference evidence="3" key="1">
    <citation type="journal article" date="2010" name="ISME J.">
        <title>Metagenome of the Mediterranean deep chlorophyll maximum studied by direct and fosmid library 454 pyrosequencing.</title>
        <authorList>
            <person name="Ghai R."/>
            <person name="Martin-Cuadrado A.B."/>
            <person name="Molto A.G."/>
            <person name="Heredia I.G."/>
            <person name="Cabrera R."/>
            <person name="Martin J."/>
            <person name="Verdu M."/>
            <person name="Deschamps P."/>
            <person name="Moreira D."/>
            <person name="Lopez-Garcia P."/>
            <person name="Mira A."/>
            <person name="Rodriguez-Valera F."/>
        </authorList>
    </citation>
    <scope>NUCLEOTIDE SEQUENCE</scope>
</reference>
<feature type="transmembrane region" description="Helical" evidence="2">
    <location>
        <begin position="73"/>
        <end position="94"/>
    </location>
</feature>
<feature type="transmembrane region" description="Helical" evidence="2">
    <location>
        <begin position="245"/>
        <end position="263"/>
    </location>
</feature>
<sequence>MDTDAFLSRLDSHRQAGRVDDASFSRVAEYEKSQKTSAPAPIVITSGDSHAPSDAEGEAAEEGSQLAANSKRFSLGVAAAIGSTLILVGIGLLASLVDDATGLDLVIPLFGFLAGLAYFAPNLKVEGKAEVFVGEARSILFGVASMVAVTWYITVIVDTPRDEDFGPLNMFAWGPTLAVAFAAVGFARKMNAWVSYCLSWILWFSPFVFVLEAGSGEFYGIMVVMAVLSYVMVTEYLDEKRTADSGIQAAFLGMMWGIMAWFTLEEFHDLVHNDVVMPLAYIVGWMAVVEAARRHTTLLTSRRYPNGQNKGWITTLGLLVFYTGIPLWFGFAFADYIGWEELEVAGFDVYLGYVFGLLVHATMGLQLFGWQAQNVVVKPSLTEPGSFAGSVFFLMAFVWFIFGAVDFLEDLAGYLFLPLGLLVLLIGTKRLIGSSDSPSNEDGQLAGVLEEP</sequence>
<feature type="transmembrane region" description="Helical" evidence="2">
    <location>
        <begin position="132"/>
        <end position="153"/>
    </location>
</feature>
<dbReference type="AlphaFoldDB" id="D6PJK8"/>
<feature type="transmembrane region" description="Helical" evidence="2">
    <location>
        <begin position="384"/>
        <end position="405"/>
    </location>
</feature>
<feature type="transmembrane region" description="Helical" evidence="2">
    <location>
        <begin position="193"/>
        <end position="211"/>
    </location>
</feature>
<organism evidence="3">
    <name type="scientific">uncultured organism MedDCM-OCT-S01-C5</name>
    <dbReference type="NCBI Taxonomy" id="743601"/>
    <lineage>
        <taxon>unclassified sequences</taxon>
        <taxon>environmental samples</taxon>
    </lineage>
</organism>
<keyword evidence="2" id="KW-1133">Transmembrane helix</keyword>
<keyword evidence="2" id="KW-0812">Transmembrane</keyword>
<name>D6PJK8_9ZZZZ</name>
<evidence type="ECO:0000256" key="2">
    <source>
        <dbReference type="SAM" id="Phobius"/>
    </source>
</evidence>
<feature type="transmembrane region" description="Helical" evidence="2">
    <location>
        <begin position="350"/>
        <end position="372"/>
    </location>
</feature>
<evidence type="ECO:0000256" key="1">
    <source>
        <dbReference type="SAM" id="MobiDB-lite"/>
    </source>
</evidence>
<dbReference type="EMBL" id="GU943109">
    <property type="protein sequence ID" value="ADD95909.1"/>
    <property type="molecule type" value="Genomic_DNA"/>
</dbReference>
<protein>
    <submittedName>
        <fullName evidence="3">Uncharacterized protein</fullName>
    </submittedName>
</protein>
<feature type="transmembrane region" description="Helical" evidence="2">
    <location>
        <begin position="411"/>
        <end position="428"/>
    </location>
</feature>